<comment type="caution">
    <text evidence="5">The sequence shown here is derived from an EMBL/GenBank/DDBJ whole genome shotgun (WGS) entry which is preliminary data.</text>
</comment>
<dbReference type="AlphaFoldDB" id="A0A0R2EZB2"/>
<gene>
    <name evidence="5" type="ORF">FD14_GL000894</name>
</gene>
<dbReference type="InterPro" id="IPR051534">
    <property type="entry name" value="CBASS_pafABC_assoc_protein"/>
</dbReference>
<evidence type="ECO:0000256" key="2">
    <source>
        <dbReference type="ARBA" id="ARBA00023163"/>
    </source>
</evidence>
<dbReference type="InterPro" id="IPR026881">
    <property type="entry name" value="WYL_dom"/>
</dbReference>
<dbReference type="InterPro" id="IPR001034">
    <property type="entry name" value="DeoR_HTH"/>
</dbReference>
<sequence length="266" mass="30559">MGQMIDGFKMQFTMPLLDEDSGYDFDDGRLKKSVRIPTEIRYVTNRDSFTIGDLMTVFNISRQTAVRDLHDIESQGITVMPQAGYRDRYTVKNRKNSLTVQLHQDEIAAIFVSFLASSNDNLPYLKSRQSLVEKLLSNVPEKQRHALLSLQQVLTISNESHADTGWFAVSDKAPVMLAPLIDEISYGMGFATIMYRKKFATNDEQHHIYVRRIFQQSSLWYVDTWDLTRQAKRTFRVDRIQSVAAYDLSPVPELMTPPSALETTFD</sequence>
<dbReference type="STRING" id="1423804.FD14_GL000894"/>
<evidence type="ECO:0008006" key="7">
    <source>
        <dbReference type="Google" id="ProtNLM"/>
    </source>
</evidence>
<dbReference type="Pfam" id="PF08220">
    <property type="entry name" value="HTH_DeoR"/>
    <property type="match status" value="1"/>
</dbReference>
<protein>
    <recommendedName>
        <fullName evidence="7">HTH deoR-type domain-containing protein</fullName>
    </recommendedName>
</protein>
<proteinExistence type="predicted"/>
<evidence type="ECO:0000256" key="1">
    <source>
        <dbReference type="ARBA" id="ARBA00023015"/>
    </source>
</evidence>
<keyword evidence="2" id="KW-0804">Transcription</keyword>
<dbReference type="EMBL" id="AYZM01000105">
    <property type="protein sequence ID" value="KRN21713.1"/>
    <property type="molecule type" value="Genomic_DNA"/>
</dbReference>
<keyword evidence="1" id="KW-0805">Transcription regulation</keyword>
<evidence type="ECO:0000259" key="4">
    <source>
        <dbReference type="Pfam" id="PF13280"/>
    </source>
</evidence>
<dbReference type="PANTHER" id="PTHR34580:SF9">
    <property type="entry name" value="SLL5097 PROTEIN"/>
    <property type="match status" value="1"/>
</dbReference>
<dbReference type="GO" id="GO:0003700">
    <property type="term" value="F:DNA-binding transcription factor activity"/>
    <property type="evidence" value="ECO:0007669"/>
    <property type="project" value="InterPro"/>
</dbReference>
<accession>A0A0R2EZB2</accession>
<evidence type="ECO:0000313" key="5">
    <source>
        <dbReference type="EMBL" id="KRN21713.1"/>
    </source>
</evidence>
<reference evidence="5 6" key="1">
    <citation type="journal article" date="2015" name="Genome Announc.">
        <title>Expanding the biotechnology potential of lactobacilli through comparative genomics of 213 strains and associated genera.</title>
        <authorList>
            <person name="Sun Z."/>
            <person name="Harris H.M."/>
            <person name="McCann A."/>
            <person name="Guo C."/>
            <person name="Argimon S."/>
            <person name="Zhang W."/>
            <person name="Yang X."/>
            <person name="Jeffery I.B."/>
            <person name="Cooney J.C."/>
            <person name="Kagawa T.F."/>
            <person name="Liu W."/>
            <person name="Song Y."/>
            <person name="Salvetti E."/>
            <person name="Wrobel A."/>
            <person name="Rasinkangas P."/>
            <person name="Parkhill J."/>
            <person name="Rea M.C."/>
            <person name="O'Sullivan O."/>
            <person name="Ritari J."/>
            <person name="Douillard F.P."/>
            <person name="Paul Ross R."/>
            <person name="Yang R."/>
            <person name="Briner A.E."/>
            <person name="Felis G.E."/>
            <person name="de Vos W.M."/>
            <person name="Barrangou R."/>
            <person name="Klaenhammer T.R."/>
            <person name="Caufield P.W."/>
            <person name="Cui Y."/>
            <person name="Zhang H."/>
            <person name="O'Toole P.W."/>
        </authorList>
    </citation>
    <scope>NUCLEOTIDE SEQUENCE [LARGE SCALE GENOMIC DNA]</scope>
    <source>
        <strain evidence="5 6">DSM 23365</strain>
    </source>
</reference>
<dbReference type="PATRIC" id="fig|1423804.4.peg.962"/>
<dbReference type="Proteomes" id="UP000051442">
    <property type="component" value="Unassembled WGS sequence"/>
</dbReference>
<evidence type="ECO:0000259" key="3">
    <source>
        <dbReference type="Pfam" id="PF08220"/>
    </source>
</evidence>
<feature type="domain" description="HTH deoR-type" evidence="3">
    <location>
        <begin position="40"/>
        <end position="77"/>
    </location>
</feature>
<feature type="domain" description="WYL" evidence="4">
    <location>
        <begin position="193"/>
        <end position="243"/>
    </location>
</feature>
<evidence type="ECO:0000313" key="6">
    <source>
        <dbReference type="Proteomes" id="UP000051442"/>
    </source>
</evidence>
<keyword evidence="6" id="KW-1185">Reference proteome</keyword>
<organism evidence="5 6">
    <name type="scientific">Secundilactobacillus similis DSM 23365 = JCM 2765</name>
    <dbReference type="NCBI Taxonomy" id="1423804"/>
    <lineage>
        <taxon>Bacteria</taxon>
        <taxon>Bacillati</taxon>
        <taxon>Bacillota</taxon>
        <taxon>Bacilli</taxon>
        <taxon>Lactobacillales</taxon>
        <taxon>Lactobacillaceae</taxon>
        <taxon>Secundilactobacillus</taxon>
    </lineage>
</organism>
<dbReference type="Pfam" id="PF13280">
    <property type="entry name" value="WYL"/>
    <property type="match status" value="1"/>
</dbReference>
<dbReference type="PANTHER" id="PTHR34580">
    <property type="match status" value="1"/>
</dbReference>
<name>A0A0R2EZB2_9LACO</name>